<feature type="transmembrane region" description="Helical" evidence="9">
    <location>
        <begin position="218"/>
        <end position="238"/>
    </location>
</feature>
<dbReference type="RefSeq" id="WP_248633082.1">
    <property type="nucleotide sequence ID" value="NZ_JALPTH010000007.1"/>
</dbReference>
<keyword evidence="5 9" id="KW-0812">Transmembrane</keyword>
<dbReference type="Proteomes" id="UP001522868">
    <property type="component" value="Unassembled WGS sequence"/>
</dbReference>
<feature type="transmembrane region" description="Helical" evidence="9">
    <location>
        <begin position="104"/>
        <end position="123"/>
    </location>
</feature>
<feature type="transmembrane region" description="Helical" evidence="9">
    <location>
        <begin position="258"/>
        <end position="275"/>
    </location>
</feature>
<comment type="subcellular location">
    <subcellularLocation>
        <location evidence="1">Cell membrane</location>
        <topology evidence="1">Multi-pass membrane protein</topology>
    </subcellularLocation>
</comment>
<feature type="transmembrane region" description="Helical" evidence="9">
    <location>
        <begin position="129"/>
        <end position="149"/>
    </location>
</feature>
<evidence type="ECO:0000313" key="10">
    <source>
        <dbReference type="EMBL" id="MCK8677800.1"/>
    </source>
</evidence>
<gene>
    <name evidence="10" type="ORF">M1O15_10415</name>
</gene>
<keyword evidence="6 9" id="KW-1133">Transmembrane helix</keyword>
<dbReference type="EMBL" id="JALPTH010000007">
    <property type="protein sequence ID" value="MCK8677800.1"/>
    <property type="molecule type" value="Genomic_DNA"/>
</dbReference>
<name>A0ABT0I911_9ACTN</name>
<proteinExistence type="inferred from homology"/>
<evidence type="ECO:0000256" key="9">
    <source>
        <dbReference type="SAM" id="Phobius"/>
    </source>
</evidence>
<evidence type="ECO:0000256" key="1">
    <source>
        <dbReference type="ARBA" id="ARBA00004651"/>
    </source>
</evidence>
<dbReference type="PROSITE" id="PS01116">
    <property type="entry name" value="XANTH_URACIL_PERMASE"/>
    <property type="match status" value="1"/>
</dbReference>
<feature type="transmembrane region" description="Helical" evidence="9">
    <location>
        <begin position="191"/>
        <end position="209"/>
    </location>
</feature>
<feature type="transmembrane region" description="Helical" evidence="9">
    <location>
        <begin position="339"/>
        <end position="361"/>
    </location>
</feature>
<evidence type="ECO:0000256" key="2">
    <source>
        <dbReference type="ARBA" id="ARBA00008821"/>
    </source>
</evidence>
<evidence type="ECO:0000256" key="7">
    <source>
        <dbReference type="ARBA" id="ARBA00023136"/>
    </source>
</evidence>
<evidence type="ECO:0000313" key="11">
    <source>
        <dbReference type="Proteomes" id="UP001522868"/>
    </source>
</evidence>
<evidence type="ECO:0000256" key="5">
    <source>
        <dbReference type="ARBA" id="ARBA00022692"/>
    </source>
</evidence>
<feature type="compositionally biased region" description="Low complexity" evidence="8">
    <location>
        <begin position="1"/>
        <end position="28"/>
    </location>
</feature>
<protein>
    <submittedName>
        <fullName evidence="10">Purine/pyrimidine permease</fullName>
    </submittedName>
</protein>
<feature type="transmembrane region" description="Helical" evidence="9">
    <location>
        <begin position="367"/>
        <end position="388"/>
    </location>
</feature>
<evidence type="ECO:0000256" key="3">
    <source>
        <dbReference type="ARBA" id="ARBA00022448"/>
    </source>
</evidence>
<feature type="region of interest" description="Disordered" evidence="8">
    <location>
        <begin position="1"/>
        <end position="33"/>
    </location>
</feature>
<organism evidence="10 11">
    <name type="scientific">Streptomyces lichenis</name>
    <dbReference type="NCBI Taxonomy" id="2306967"/>
    <lineage>
        <taxon>Bacteria</taxon>
        <taxon>Bacillati</taxon>
        <taxon>Actinomycetota</taxon>
        <taxon>Actinomycetes</taxon>
        <taxon>Kitasatosporales</taxon>
        <taxon>Streptomycetaceae</taxon>
        <taxon>Streptomyces</taxon>
    </lineage>
</organism>
<comment type="similarity">
    <text evidence="2">Belongs to the nucleobase:cation symporter-2 (NCS2) (TC 2.A.40) family.</text>
</comment>
<comment type="caution">
    <text evidence="10">The sequence shown here is derived from an EMBL/GenBank/DDBJ whole genome shotgun (WGS) entry which is preliminary data.</text>
</comment>
<keyword evidence="7 9" id="KW-0472">Membrane</keyword>
<dbReference type="Pfam" id="PF00860">
    <property type="entry name" value="Xan_ur_permease"/>
    <property type="match status" value="1"/>
</dbReference>
<sequence length="460" mass="45996">MTGAAPAGKTPAGKTPGREAPATAAEPAAPDPVDERLPVARLVPLAGQHVLAMVAAPVSTAFLTADALRLTPGQTASLLSVTLLLCGAGTLLQSLGPWRIGARLPFVMLPGGAATALFLQVAAEHGPATASGAVILAALLLLAVLPLYARAVRLFPPLVMGVTVLLIGVSMVRVAAGLVTGAPGRPAAPSALALAAVTVGCTLAAYLLLRGVWRQTSILLGMAAGTLVAVATGLGAFAPPGATDAALPRLLPYGAPHFDLLAALPLLIFSLTSLAEATGQTVLNSETVGRTPDPGRDVPRVARADAVASLLAGVFGSAPLVTSSENIGISRLTGVRSRFVTAGAGVLLLGCGLLAPVSRWLAGIPPAVVGGSALVVYAVIAVLGVGMLRRVDLDDRGNAMVAAVALAAGLLPVVSPGLYDGFPGWVRSVLGSGVVAGALTAVVLHGLYRLLTRAREGERP</sequence>
<feature type="transmembrane region" description="Helical" evidence="9">
    <location>
        <begin position="158"/>
        <end position="179"/>
    </location>
</feature>
<dbReference type="InterPro" id="IPR006043">
    <property type="entry name" value="NCS2"/>
</dbReference>
<dbReference type="PANTHER" id="PTHR42810">
    <property type="entry name" value="PURINE PERMEASE C1399.01C-RELATED"/>
    <property type="match status" value="1"/>
</dbReference>
<evidence type="ECO:0000256" key="6">
    <source>
        <dbReference type="ARBA" id="ARBA00022989"/>
    </source>
</evidence>
<feature type="transmembrane region" description="Helical" evidence="9">
    <location>
        <begin position="400"/>
        <end position="419"/>
    </location>
</feature>
<feature type="transmembrane region" description="Helical" evidence="9">
    <location>
        <begin position="425"/>
        <end position="451"/>
    </location>
</feature>
<accession>A0ABT0I911</accession>
<dbReference type="NCBIfam" id="NF037981">
    <property type="entry name" value="NCS2_1"/>
    <property type="match status" value="1"/>
</dbReference>
<evidence type="ECO:0000256" key="4">
    <source>
        <dbReference type="ARBA" id="ARBA00022475"/>
    </source>
</evidence>
<keyword evidence="4" id="KW-1003">Cell membrane</keyword>
<keyword evidence="3" id="KW-0813">Transport</keyword>
<reference evidence="10 11" key="1">
    <citation type="submission" date="2022-04" db="EMBL/GenBank/DDBJ databases">
        <title>Streptomyces sp. nov. LCR6-01 isolated from Lichen of Dirinaria sp.</title>
        <authorList>
            <person name="Kanchanasin P."/>
            <person name="Tanasupawat S."/>
            <person name="Phongsopitanun W."/>
        </authorList>
    </citation>
    <scope>NUCLEOTIDE SEQUENCE [LARGE SCALE GENOMIC DNA]</scope>
    <source>
        <strain evidence="10 11">LCR6-01</strain>
    </source>
</reference>
<dbReference type="PANTHER" id="PTHR42810:SF4">
    <property type="entry name" value="URIC ACID TRANSPORTER UACT"/>
    <property type="match status" value="1"/>
</dbReference>
<evidence type="ECO:0000256" key="8">
    <source>
        <dbReference type="SAM" id="MobiDB-lite"/>
    </source>
</evidence>
<keyword evidence="11" id="KW-1185">Reference proteome</keyword>
<dbReference type="InterPro" id="IPR006042">
    <property type="entry name" value="Xan_ur_permease"/>
</dbReference>